<feature type="domain" description="Ribonuclease H1 N-terminal" evidence="2">
    <location>
        <begin position="167"/>
        <end position="207"/>
    </location>
</feature>
<evidence type="ECO:0000313" key="3">
    <source>
        <dbReference type="EMBL" id="KDR79067.1"/>
    </source>
</evidence>
<dbReference type="Pfam" id="PF01693">
    <property type="entry name" value="Cauli_VI"/>
    <property type="match status" value="1"/>
</dbReference>
<dbReference type="Proteomes" id="UP000027222">
    <property type="component" value="Unassembled WGS sequence"/>
</dbReference>
<reference evidence="4" key="1">
    <citation type="journal article" date="2014" name="Proc. Natl. Acad. Sci. U.S.A.">
        <title>Extensive sampling of basidiomycete genomes demonstrates inadequacy of the white-rot/brown-rot paradigm for wood decay fungi.</title>
        <authorList>
            <person name="Riley R."/>
            <person name="Salamov A.A."/>
            <person name="Brown D.W."/>
            <person name="Nagy L.G."/>
            <person name="Floudas D."/>
            <person name="Held B.W."/>
            <person name="Levasseur A."/>
            <person name="Lombard V."/>
            <person name="Morin E."/>
            <person name="Otillar R."/>
            <person name="Lindquist E.A."/>
            <person name="Sun H."/>
            <person name="LaButti K.M."/>
            <person name="Schmutz J."/>
            <person name="Jabbour D."/>
            <person name="Luo H."/>
            <person name="Baker S.E."/>
            <person name="Pisabarro A.G."/>
            <person name="Walton J.D."/>
            <person name="Blanchette R.A."/>
            <person name="Henrissat B."/>
            <person name="Martin F."/>
            <person name="Cullen D."/>
            <person name="Hibbett D.S."/>
            <person name="Grigoriev I.V."/>
        </authorList>
    </citation>
    <scope>NUCLEOTIDE SEQUENCE [LARGE SCALE GENOMIC DNA]</scope>
    <source>
        <strain evidence="4">CBS 339.88</strain>
    </source>
</reference>
<evidence type="ECO:0000256" key="1">
    <source>
        <dbReference type="SAM" id="MobiDB-lite"/>
    </source>
</evidence>
<feature type="region of interest" description="Disordered" evidence="1">
    <location>
        <begin position="55"/>
        <end position="86"/>
    </location>
</feature>
<dbReference type="STRING" id="685588.A0A067T9P1"/>
<evidence type="ECO:0000313" key="4">
    <source>
        <dbReference type="Proteomes" id="UP000027222"/>
    </source>
</evidence>
<dbReference type="InterPro" id="IPR037056">
    <property type="entry name" value="RNase_H1_N_sf"/>
</dbReference>
<dbReference type="HOGENOM" id="CLU_850058_0_0_1"/>
<accession>A0A067T9P1</accession>
<evidence type="ECO:0000259" key="2">
    <source>
        <dbReference type="Pfam" id="PF01693"/>
    </source>
</evidence>
<feature type="compositionally biased region" description="Low complexity" evidence="1">
    <location>
        <begin position="74"/>
        <end position="86"/>
    </location>
</feature>
<dbReference type="InterPro" id="IPR011320">
    <property type="entry name" value="RNase_H1_N"/>
</dbReference>
<protein>
    <recommendedName>
        <fullName evidence="2">Ribonuclease H1 N-terminal domain-containing protein</fullName>
    </recommendedName>
</protein>
<proteinExistence type="predicted"/>
<sequence>MSTPRTPRRYGPTGMAISRPIFFNLPPSLPCVDYLPPTVPPTSSPRLVRHFTATPTKGLASPTKPTSPTKGLATGRTQRTQTTTTTTTTPTAFGVQVETVTHTVTTIKNVEQEGEQEDETGYEIANETPHRQTNEATVHPRNSRVPTVRKYLPIHPSKLSFVGGKRVYVVTRAQRPGVYNNWPAVLAVTKGVKDPIFEARADFADAKEVYRVAYEEGTISADPIPGGAFDTSSYIDEPIELDELDLMGLRNLGLHEYYIPTPSELERPTTNYKFYLVTKGEAVGIYGNWHQAAVRTEHVKSRGSCFRKCDSWREALIGYTLAYENGEIEVFPIPGGMFDIPLRHEDPEEL</sequence>
<dbReference type="Gene3D" id="3.40.970.10">
    <property type="entry name" value="Ribonuclease H1, N-terminal domain"/>
    <property type="match status" value="2"/>
</dbReference>
<keyword evidence="4" id="KW-1185">Reference proteome</keyword>
<dbReference type="EMBL" id="KL142374">
    <property type="protein sequence ID" value="KDR79067.1"/>
    <property type="molecule type" value="Genomic_DNA"/>
</dbReference>
<gene>
    <name evidence="3" type="ORF">GALMADRAFT_209375</name>
</gene>
<organism evidence="3 4">
    <name type="scientific">Galerina marginata (strain CBS 339.88)</name>
    <dbReference type="NCBI Taxonomy" id="685588"/>
    <lineage>
        <taxon>Eukaryota</taxon>
        <taxon>Fungi</taxon>
        <taxon>Dikarya</taxon>
        <taxon>Basidiomycota</taxon>
        <taxon>Agaricomycotina</taxon>
        <taxon>Agaricomycetes</taxon>
        <taxon>Agaricomycetidae</taxon>
        <taxon>Agaricales</taxon>
        <taxon>Agaricineae</taxon>
        <taxon>Strophariaceae</taxon>
        <taxon>Galerina</taxon>
    </lineage>
</organism>
<dbReference type="AlphaFoldDB" id="A0A067T9P1"/>
<name>A0A067T9P1_GALM3</name>
<dbReference type="OrthoDB" id="2675575at2759"/>